<sequence>MDLHYIHPNSIIAHMAKKRSEFLLFILLLSSISGFVDAGADPMFNSSERSEAGYIVKVSTAPEFPQINEPSQFLVRVTDENFVEVDRFTMGIRVFFNDQQVDNILPISVEGGHWNFDYVWKQQGNHIVKMDLYDMGGKDGIITYTFNMGPQNLFGTVFFSTITIGILVFGGMMIYIYMPKIFKKSKQ</sequence>
<keyword evidence="1" id="KW-0812">Transmembrane</keyword>
<dbReference type="EMBL" id="AEXL02000055">
    <property type="protein sequence ID" value="EIJ66490.1"/>
    <property type="molecule type" value="Genomic_DNA"/>
</dbReference>
<reference evidence="2 3" key="1">
    <citation type="journal article" date="2012" name="J. Bacteriol.">
        <title>Genome sequence of "Candidatus Nitrosopumilus salaria" BD31, an ammonia-oxidizing archaeon from the San Francisco Bay estuary.</title>
        <authorList>
            <person name="Mosier A.C."/>
            <person name="Allen E.E."/>
            <person name="Kim M."/>
            <person name="Ferriera S."/>
            <person name="Francis C.A."/>
        </authorList>
    </citation>
    <scope>NUCLEOTIDE SEQUENCE [LARGE SCALE GENOMIC DNA]</scope>
    <source>
        <strain evidence="2 3">BD31</strain>
    </source>
</reference>
<name>I3D447_9ARCH</name>
<keyword evidence="3" id="KW-1185">Reference proteome</keyword>
<dbReference type="PATRIC" id="fig|859350.6.peg.498"/>
<organism evidence="2 3">
    <name type="scientific">Candidatus Nitrosopumilus salarius BD31</name>
    <dbReference type="NCBI Taxonomy" id="859350"/>
    <lineage>
        <taxon>Archaea</taxon>
        <taxon>Nitrososphaerota</taxon>
        <taxon>Nitrososphaeria</taxon>
        <taxon>Nitrosopumilales</taxon>
        <taxon>Nitrosopumilaceae</taxon>
        <taxon>Nitrosopumilus</taxon>
    </lineage>
</organism>
<evidence type="ECO:0000313" key="2">
    <source>
        <dbReference type="EMBL" id="EIJ66490.1"/>
    </source>
</evidence>
<dbReference type="Proteomes" id="UP000003423">
    <property type="component" value="Unassembled WGS sequence"/>
</dbReference>
<evidence type="ECO:0000313" key="3">
    <source>
        <dbReference type="Proteomes" id="UP000003423"/>
    </source>
</evidence>
<gene>
    <name evidence="2" type="ORF">BD31_I1940</name>
</gene>
<evidence type="ECO:0000256" key="1">
    <source>
        <dbReference type="SAM" id="Phobius"/>
    </source>
</evidence>
<feature type="transmembrane region" description="Helical" evidence="1">
    <location>
        <begin position="153"/>
        <end position="177"/>
    </location>
</feature>
<protein>
    <submittedName>
        <fullName evidence="2">Uncharacterized protein</fullName>
    </submittedName>
</protein>
<dbReference type="AlphaFoldDB" id="I3D447"/>
<keyword evidence="1" id="KW-0472">Membrane</keyword>
<accession>I3D447</accession>
<keyword evidence="1" id="KW-1133">Transmembrane helix</keyword>
<comment type="caution">
    <text evidence="2">The sequence shown here is derived from an EMBL/GenBank/DDBJ whole genome shotgun (WGS) entry which is preliminary data.</text>
</comment>
<proteinExistence type="predicted"/>